<dbReference type="GO" id="GO:0008270">
    <property type="term" value="F:zinc ion binding"/>
    <property type="evidence" value="ECO:0007669"/>
    <property type="project" value="UniProtKB-KW"/>
</dbReference>
<evidence type="ECO:0000256" key="4">
    <source>
        <dbReference type="ARBA" id="ARBA00022723"/>
    </source>
</evidence>
<keyword evidence="7" id="KW-0862">Zinc</keyword>
<proteinExistence type="predicted"/>
<evidence type="ECO:0000313" key="11">
    <source>
        <dbReference type="Proteomes" id="UP001190926"/>
    </source>
</evidence>
<name>A0AAD4NYM1_PERFH</name>
<dbReference type="Pfam" id="PF13639">
    <property type="entry name" value="zf-RING_2"/>
    <property type="match status" value="1"/>
</dbReference>
<dbReference type="SUPFAM" id="SSF57850">
    <property type="entry name" value="RING/U-box"/>
    <property type="match status" value="1"/>
</dbReference>
<accession>A0AAD4NYM1</accession>
<keyword evidence="3" id="KW-0808">Transferase</keyword>
<keyword evidence="4" id="KW-0479">Metal-binding</keyword>
<evidence type="ECO:0000256" key="7">
    <source>
        <dbReference type="ARBA" id="ARBA00022833"/>
    </source>
</evidence>
<keyword evidence="6" id="KW-0833">Ubl conjugation pathway</keyword>
<evidence type="ECO:0000256" key="8">
    <source>
        <dbReference type="PROSITE-ProRule" id="PRU00175"/>
    </source>
</evidence>
<evidence type="ECO:0000256" key="1">
    <source>
        <dbReference type="ARBA" id="ARBA00000900"/>
    </source>
</evidence>
<reference evidence="10 11" key="1">
    <citation type="journal article" date="2021" name="Nat. Commun.">
        <title>Incipient diploidization of the medicinal plant Perilla within 10,000 years.</title>
        <authorList>
            <person name="Zhang Y."/>
            <person name="Shen Q."/>
            <person name="Leng L."/>
            <person name="Zhang D."/>
            <person name="Chen S."/>
            <person name="Shi Y."/>
            <person name="Ning Z."/>
            <person name="Chen S."/>
        </authorList>
    </citation>
    <scope>NUCLEOTIDE SEQUENCE [LARGE SCALE GENOMIC DNA]</scope>
    <source>
        <strain evidence="11">cv. PC099</strain>
    </source>
</reference>
<dbReference type="SMART" id="SM00184">
    <property type="entry name" value="RING"/>
    <property type="match status" value="1"/>
</dbReference>
<evidence type="ECO:0000259" key="9">
    <source>
        <dbReference type="PROSITE" id="PS50089"/>
    </source>
</evidence>
<dbReference type="InterPro" id="IPR045191">
    <property type="entry name" value="MBR1/2-like"/>
</dbReference>
<dbReference type="Gene3D" id="3.30.40.10">
    <property type="entry name" value="Zinc/RING finger domain, C3HC4 (zinc finger)"/>
    <property type="match status" value="1"/>
</dbReference>
<keyword evidence="5 8" id="KW-0863">Zinc-finger</keyword>
<organism evidence="10 11">
    <name type="scientific">Perilla frutescens var. hirtella</name>
    <name type="common">Perilla citriodora</name>
    <name type="synonym">Perilla setoyensis</name>
    <dbReference type="NCBI Taxonomy" id="608512"/>
    <lineage>
        <taxon>Eukaryota</taxon>
        <taxon>Viridiplantae</taxon>
        <taxon>Streptophyta</taxon>
        <taxon>Embryophyta</taxon>
        <taxon>Tracheophyta</taxon>
        <taxon>Spermatophyta</taxon>
        <taxon>Magnoliopsida</taxon>
        <taxon>eudicotyledons</taxon>
        <taxon>Gunneridae</taxon>
        <taxon>Pentapetalae</taxon>
        <taxon>asterids</taxon>
        <taxon>lamiids</taxon>
        <taxon>Lamiales</taxon>
        <taxon>Lamiaceae</taxon>
        <taxon>Nepetoideae</taxon>
        <taxon>Elsholtzieae</taxon>
        <taxon>Perilla</taxon>
    </lineage>
</organism>
<protein>
    <recommendedName>
        <fullName evidence="2">RING-type E3 ubiquitin transferase</fullName>
        <ecNumber evidence="2">2.3.2.27</ecNumber>
    </recommendedName>
</protein>
<sequence>MECNHHHETGMVDVRIHAGEVEAEIDDVVVNTAELEAALGRRWTLEDSRRILRRTDLQVLIEDSKSSDEYHQALEDQIRQFLGQNCNDYLVQDVLLLCELTSARDKRFLKISINRSGWSDEDEDDLSCDGEIMDHLSIRVCDEDEEEEICSICLEYLYQQHGTIATLKCWHEFHADCINKWLLGPQNFCPLCKKDATHHQGRIKKIGSLRR</sequence>
<keyword evidence="11" id="KW-1185">Reference proteome</keyword>
<dbReference type="EMBL" id="SDAM02029498">
    <property type="protein sequence ID" value="KAH6757025.1"/>
    <property type="molecule type" value="Genomic_DNA"/>
</dbReference>
<evidence type="ECO:0000256" key="2">
    <source>
        <dbReference type="ARBA" id="ARBA00012483"/>
    </source>
</evidence>
<dbReference type="AlphaFoldDB" id="A0AAD4NYM1"/>
<dbReference type="PANTHER" id="PTHR22937:SF163">
    <property type="entry name" value="RING-TYPE E3 UBIQUITIN TRANSFERASE"/>
    <property type="match status" value="1"/>
</dbReference>
<evidence type="ECO:0000256" key="3">
    <source>
        <dbReference type="ARBA" id="ARBA00022679"/>
    </source>
</evidence>
<gene>
    <name evidence="10" type="ORF">C2S53_009259</name>
</gene>
<dbReference type="InterPro" id="IPR013083">
    <property type="entry name" value="Znf_RING/FYVE/PHD"/>
</dbReference>
<dbReference type="PANTHER" id="PTHR22937">
    <property type="entry name" value="E3 UBIQUITIN-PROTEIN LIGASE RNF165"/>
    <property type="match status" value="1"/>
</dbReference>
<feature type="domain" description="RING-type" evidence="9">
    <location>
        <begin position="150"/>
        <end position="193"/>
    </location>
</feature>
<comment type="caution">
    <text evidence="10">The sequence shown here is derived from an EMBL/GenBank/DDBJ whole genome shotgun (WGS) entry which is preliminary data.</text>
</comment>
<dbReference type="InterPro" id="IPR001841">
    <property type="entry name" value="Znf_RING"/>
</dbReference>
<evidence type="ECO:0000256" key="6">
    <source>
        <dbReference type="ARBA" id="ARBA00022786"/>
    </source>
</evidence>
<dbReference type="EC" id="2.3.2.27" evidence="2"/>
<dbReference type="PROSITE" id="PS50089">
    <property type="entry name" value="ZF_RING_2"/>
    <property type="match status" value="1"/>
</dbReference>
<dbReference type="Proteomes" id="UP001190926">
    <property type="component" value="Unassembled WGS sequence"/>
</dbReference>
<evidence type="ECO:0000256" key="5">
    <source>
        <dbReference type="ARBA" id="ARBA00022771"/>
    </source>
</evidence>
<dbReference type="GO" id="GO:0061630">
    <property type="term" value="F:ubiquitin protein ligase activity"/>
    <property type="evidence" value="ECO:0007669"/>
    <property type="project" value="UniProtKB-EC"/>
</dbReference>
<comment type="catalytic activity">
    <reaction evidence="1">
        <text>S-ubiquitinyl-[E2 ubiquitin-conjugating enzyme]-L-cysteine + [acceptor protein]-L-lysine = [E2 ubiquitin-conjugating enzyme]-L-cysteine + N(6)-ubiquitinyl-[acceptor protein]-L-lysine.</text>
        <dbReference type="EC" id="2.3.2.27"/>
    </reaction>
</comment>
<evidence type="ECO:0000313" key="10">
    <source>
        <dbReference type="EMBL" id="KAH6757025.1"/>
    </source>
</evidence>